<keyword evidence="4" id="KW-0548">Nucleotidyltransferase</keyword>
<dbReference type="EC" id="2.7.7.49" evidence="2"/>
<evidence type="ECO:0000256" key="10">
    <source>
        <dbReference type="ARBA" id="ARBA00023268"/>
    </source>
</evidence>
<protein>
    <recommendedName>
        <fullName evidence="2">RNA-directed DNA polymerase</fullName>
        <ecNumber evidence="2">2.7.7.49</ecNumber>
    </recommendedName>
</protein>
<reference evidence="17 18" key="1">
    <citation type="submission" date="2022-11" db="EMBL/GenBank/DDBJ databases">
        <title>Mucor velutinosus strain NIH1002 WGS.</title>
        <authorList>
            <person name="Subramanian P."/>
            <person name="Mullikin J.C."/>
            <person name="Segre J.A."/>
            <person name="Zelazny A.M."/>
        </authorList>
    </citation>
    <scope>NUCLEOTIDE SEQUENCE [LARGE SCALE GENOMIC DNA]</scope>
    <source>
        <strain evidence="17 18">NIH1002</strain>
    </source>
</reference>
<dbReference type="Pfam" id="PF00078">
    <property type="entry name" value="RVT_1"/>
    <property type="match status" value="1"/>
</dbReference>
<evidence type="ECO:0000313" key="17">
    <source>
        <dbReference type="EMBL" id="KAK4517082.1"/>
    </source>
</evidence>
<dbReference type="InterPro" id="IPR012337">
    <property type="entry name" value="RNaseH-like_sf"/>
</dbReference>
<dbReference type="CDD" id="cd00024">
    <property type="entry name" value="CD_CSD"/>
    <property type="match status" value="1"/>
</dbReference>
<feature type="region of interest" description="Disordered" evidence="12">
    <location>
        <begin position="1"/>
        <end position="60"/>
    </location>
</feature>
<dbReference type="InterPro" id="IPR023780">
    <property type="entry name" value="Chromo_domain"/>
</dbReference>
<dbReference type="EMBL" id="JASEJX010000013">
    <property type="protein sequence ID" value="KAK4517082.1"/>
    <property type="molecule type" value="Genomic_DNA"/>
</dbReference>
<dbReference type="Gene3D" id="3.30.420.10">
    <property type="entry name" value="Ribonuclease H-like superfamily/Ribonuclease H"/>
    <property type="match status" value="1"/>
</dbReference>
<dbReference type="Pfam" id="PF00665">
    <property type="entry name" value="rve"/>
    <property type="match status" value="1"/>
</dbReference>
<feature type="compositionally biased region" description="Low complexity" evidence="12">
    <location>
        <begin position="48"/>
        <end position="60"/>
    </location>
</feature>
<evidence type="ECO:0000256" key="2">
    <source>
        <dbReference type="ARBA" id="ARBA00012493"/>
    </source>
</evidence>
<dbReference type="GeneID" id="89944113"/>
<dbReference type="PROSITE" id="PS50994">
    <property type="entry name" value="INTEGRASE"/>
    <property type="match status" value="1"/>
</dbReference>
<dbReference type="InterPro" id="IPR041373">
    <property type="entry name" value="RT_RNaseH"/>
</dbReference>
<dbReference type="InterPro" id="IPR021109">
    <property type="entry name" value="Peptidase_aspartic_dom_sf"/>
</dbReference>
<evidence type="ECO:0000256" key="6">
    <source>
        <dbReference type="ARBA" id="ARBA00022759"/>
    </source>
</evidence>
<evidence type="ECO:0000259" key="15">
    <source>
        <dbReference type="PROSITE" id="PS50994"/>
    </source>
</evidence>
<feature type="compositionally biased region" description="Basic and acidic residues" evidence="12">
    <location>
        <begin position="286"/>
        <end position="296"/>
    </location>
</feature>
<evidence type="ECO:0000256" key="7">
    <source>
        <dbReference type="ARBA" id="ARBA00022801"/>
    </source>
</evidence>
<dbReference type="PROSITE" id="PS00598">
    <property type="entry name" value="CHROMO_1"/>
    <property type="match status" value="1"/>
</dbReference>
<dbReference type="Gene3D" id="3.10.10.10">
    <property type="entry name" value="HIV Type 1 Reverse Transcriptase, subunit A, domain 1"/>
    <property type="match status" value="1"/>
</dbReference>
<keyword evidence="9" id="KW-0539">Nucleus</keyword>
<comment type="caution">
    <text evidence="17">The sequence shown here is derived from an EMBL/GenBank/DDBJ whole genome shotgun (WGS) entry which is preliminary data.</text>
</comment>
<dbReference type="Gene3D" id="2.40.70.10">
    <property type="entry name" value="Acid Proteases"/>
    <property type="match status" value="1"/>
</dbReference>
<dbReference type="PANTHER" id="PTHR37984:SF5">
    <property type="entry name" value="PROTEIN NYNRIN-LIKE"/>
    <property type="match status" value="1"/>
</dbReference>
<feature type="domain" description="Integrase catalytic" evidence="15">
    <location>
        <begin position="1202"/>
        <end position="1359"/>
    </location>
</feature>
<dbReference type="SUPFAM" id="SSF50630">
    <property type="entry name" value="Acid proteases"/>
    <property type="match status" value="1"/>
</dbReference>
<evidence type="ECO:0000256" key="1">
    <source>
        <dbReference type="ARBA" id="ARBA00004123"/>
    </source>
</evidence>
<dbReference type="PANTHER" id="PTHR37984">
    <property type="entry name" value="PROTEIN CBG26694"/>
    <property type="match status" value="1"/>
</dbReference>
<evidence type="ECO:0000256" key="4">
    <source>
        <dbReference type="ARBA" id="ARBA00022695"/>
    </source>
</evidence>
<comment type="subcellular location">
    <subcellularLocation>
        <location evidence="1">Nucleus</location>
    </subcellularLocation>
</comment>
<dbReference type="GO" id="GO:0016787">
    <property type="term" value="F:hydrolase activity"/>
    <property type="evidence" value="ECO:0007669"/>
    <property type="project" value="UniProtKB-KW"/>
</dbReference>
<evidence type="ECO:0000256" key="3">
    <source>
        <dbReference type="ARBA" id="ARBA00022679"/>
    </source>
</evidence>
<dbReference type="Pfam" id="PF17919">
    <property type="entry name" value="RT_RNaseH_2"/>
    <property type="match status" value="1"/>
</dbReference>
<feature type="compositionally biased region" description="Low complexity" evidence="12">
    <location>
        <begin position="14"/>
        <end position="25"/>
    </location>
</feature>
<dbReference type="GO" id="GO:0005634">
    <property type="term" value="C:nucleus"/>
    <property type="evidence" value="ECO:0007669"/>
    <property type="project" value="UniProtKB-SubCell"/>
</dbReference>
<dbReference type="InterPro" id="IPR041577">
    <property type="entry name" value="RT_RNaseH_2"/>
</dbReference>
<keyword evidence="7" id="KW-0378">Hydrolase</keyword>
<dbReference type="Pfam" id="PF00385">
    <property type="entry name" value="Chromo"/>
    <property type="match status" value="1"/>
</dbReference>
<evidence type="ECO:0000256" key="5">
    <source>
        <dbReference type="ARBA" id="ARBA00022722"/>
    </source>
</evidence>
<evidence type="ECO:0000313" key="16">
    <source>
        <dbReference type="EMBL" id="KAK4517081.1"/>
    </source>
</evidence>
<accession>A0AAN7DGJ2</accession>
<dbReference type="CDD" id="cd09274">
    <property type="entry name" value="RNase_HI_RT_Ty3"/>
    <property type="match status" value="1"/>
</dbReference>
<dbReference type="InterPro" id="IPR036397">
    <property type="entry name" value="RNaseH_sf"/>
</dbReference>
<dbReference type="GO" id="GO:0003964">
    <property type="term" value="F:RNA-directed DNA polymerase activity"/>
    <property type="evidence" value="ECO:0007669"/>
    <property type="project" value="UniProtKB-KW"/>
</dbReference>
<feature type="compositionally biased region" description="Basic and acidic residues" evidence="12">
    <location>
        <begin position="31"/>
        <end position="47"/>
    </location>
</feature>
<proteinExistence type="predicted"/>
<keyword evidence="18" id="KW-1185">Reference proteome</keyword>
<dbReference type="GO" id="GO:0003676">
    <property type="term" value="F:nucleic acid binding"/>
    <property type="evidence" value="ECO:0007669"/>
    <property type="project" value="InterPro"/>
</dbReference>
<evidence type="ECO:0000256" key="8">
    <source>
        <dbReference type="ARBA" id="ARBA00022918"/>
    </source>
</evidence>
<feature type="region of interest" description="Disordered" evidence="12">
    <location>
        <begin position="278"/>
        <end position="304"/>
    </location>
</feature>
<evidence type="ECO:0000313" key="18">
    <source>
        <dbReference type="Proteomes" id="UP001304243"/>
    </source>
</evidence>
<dbReference type="PROSITE" id="PS50013">
    <property type="entry name" value="CHROMO_2"/>
    <property type="match status" value="1"/>
</dbReference>
<keyword evidence="8" id="KW-0695">RNA-directed DNA polymerase</keyword>
<dbReference type="InterPro" id="IPR000953">
    <property type="entry name" value="Chromo/chromo_shadow_dom"/>
</dbReference>
<dbReference type="GO" id="GO:0015074">
    <property type="term" value="P:DNA integration"/>
    <property type="evidence" value="ECO:0007669"/>
    <property type="project" value="InterPro"/>
</dbReference>
<dbReference type="Gene3D" id="3.30.70.270">
    <property type="match status" value="2"/>
</dbReference>
<dbReference type="InterPro" id="IPR043502">
    <property type="entry name" value="DNA/RNA_pol_sf"/>
</dbReference>
<gene>
    <name evidence="17" type="primary">CIA1</name>
    <name evidence="16" type="ORF">ATC70_000410</name>
    <name evidence="17" type="ORF">ATC70_000411</name>
</gene>
<dbReference type="FunFam" id="3.30.70.270:FF:000020">
    <property type="entry name" value="Transposon Tf2-6 polyprotein-like Protein"/>
    <property type="match status" value="1"/>
</dbReference>
<feature type="domain" description="Chromo" evidence="13">
    <location>
        <begin position="1492"/>
        <end position="1550"/>
    </location>
</feature>
<evidence type="ECO:0000256" key="12">
    <source>
        <dbReference type="SAM" id="MobiDB-lite"/>
    </source>
</evidence>
<dbReference type="CDD" id="cd00303">
    <property type="entry name" value="retropepsin_like"/>
    <property type="match status" value="1"/>
</dbReference>
<dbReference type="SUPFAM" id="SSF54160">
    <property type="entry name" value="Chromo domain-like"/>
    <property type="match status" value="1"/>
</dbReference>
<dbReference type="GO" id="GO:0004519">
    <property type="term" value="F:endonuclease activity"/>
    <property type="evidence" value="ECO:0007669"/>
    <property type="project" value="UniProtKB-KW"/>
</dbReference>
<sequence>MATPNNNEQHHQPTAATGGNTTTSSILSSEQRSENEDITMEETHQEEAPTVPTAPMAPVTDNTPIRAWIESTTPEPASQGLPSQALVKRAMVRDLPKFKILNDDTKDSDDAFVSVNQYFKAFERTFRMQNVDLEPNWRDNLANVIGIDHADWYTDTIEQNMAISYTQAKAMIMDHIESPAKAINMFNKLVNLRQKTGEPAADFGKRFIRAAHAAQCADSNFMARLYMNNLQPYLNLSVRTSLSSHLGISFLHQLKSFRQVEALISGLEVHVSEDPFVASMSKGPKRNHEPKLKGGERSSGNKSNDKKCYYCNQPWEKGHRCSEFHEAKKAKQNQGQSTHHKLSNNNQVRTIKMDQLMEEWTNFDMKSSKEEEAIDNAIAASEDDNIRKCRSIKQDFNNLVTNNPFSLYTPLLIQNTRAIGLVDTGSELSVISKKFILCNKISFVTNNHNAILKLAGKNNTINRVGRTEPIDISYNGKVSTHTFEIIEFDDNDQTDVILGYEILPKLGIALTGVAHNFDDAVIFDDSINDEIIPNNSPAGSTEDQRHFIEEIKPLLDANQSISKHSFCTVPESVIHLNTVEGEYVNIPQYPIPYKLRPKIQEQIQTWLANGTIEKAPVNTKWNSPLTLAAKKDSQGNKSDTNKRVCLDTRALNNILLDDDVQSLPHIPDIFHKLAGYSVFTTFDAFSAFHRFEIFGPDRVKTSWTSPIDGTQYCFKGSPYGIKFLSNVYQRVMTRLFNDEYEYVDPAENNGNTQRRRNILKNHVAFFVDDLVCFSSNLHDHLIHVKEVIRILNKVNLILNIEKCHFAQKSINLLGFSVSEQGKTIDTRKLSNIESWPRPKTGTDVQRFLGLVNYMRDHIPKAAALMAPLDKIRNAKVITDKEWTPMMETHFQAIKNVLVSNIVLSPPDLNHPYTVYTDSSSYGIGCVLCQEYNVEETEAVKYKPTSNAHQSASSSVHDNQSTLTNLGINTKPPVKKIIKYIGFMARSLSSSERNYSTTKRELLAIIFALQKFRKFLWGNRFKVMCDHRALTYIHTQKHANSMMLNWFDYLQDFAFNVIYLPGIQNVLADSLSRLFPPMDHNLGEDMLDKNNKMSYKRKNIKFKNINGKIRAIKRDTKNKFTVKHVEYKHGDYFTPPEKERKALLLRAHVFGHFGAESIIKSLHNDGLHWPNLAVDAVELVKSCTSCQKHNITKRGFQPLRPIYSYIPGDHWAIDLAELPLSANGHKYLLVMVDICTRFCILRCMKDKRATTMAKHLVQVFSDFGYPTKISNDNGSENANIIMQTLCETMNIDQRLITSYNAASNGAAERFVQSSKLAIAKAVEGAGHEWDLYVPGVQLALNNKVSKRLNTPPFNLMFARRMNAFVDYRESDKQMKSVMSYEELIKRIDHMSEIVLPAIKDKTDKYVANMRDKFDKYKNVVDDYPSGTHVMVRIPTLKGSLMPSYEGPYTVIRKTKGGSYVLQNETGVLMDRDYAPRELKVVNKDNIDDDDEVFEIEDILEHKGSGKTTEYKIRWKGYSHEHDSWVTPDLITHEATIQKYWRRRLGKDYKPYKNSKSMPFTDTLKSNKKGTLQNINEQLVSLQDDINNNSNAQTVIRSRKRKNNNYKPTQQVNTHNALNQYNTTPKQNKRSCANTD</sequence>
<evidence type="ECO:0000256" key="9">
    <source>
        <dbReference type="ARBA" id="ARBA00023242"/>
    </source>
</evidence>
<dbReference type="InterPro" id="IPR043128">
    <property type="entry name" value="Rev_trsase/Diguanyl_cyclase"/>
</dbReference>
<dbReference type="CDD" id="cd01647">
    <property type="entry name" value="RT_LTR"/>
    <property type="match status" value="1"/>
</dbReference>
<dbReference type="Proteomes" id="UP001304243">
    <property type="component" value="Unassembled WGS sequence"/>
</dbReference>
<dbReference type="InterPro" id="IPR001584">
    <property type="entry name" value="Integrase_cat-core"/>
</dbReference>
<evidence type="ECO:0000259" key="13">
    <source>
        <dbReference type="PROSITE" id="PS50013"/>
    </source>
</evidence>
<dbReference type="EMBL" id="JASEJX010000013">
    <property type="protein sequence ID" value="KAK4517081.1"/>
    <property type="molecule type" value="Genomic_DNA"/>
</dbReference>
<dbReference type="Pfam" id="PF17921">
    <property type="entry name" value="Integrase_H2C2"/>
    <property type="match status" value="1"/>
</dbReference>
<dbReference type="InterPro" id="IPR041588">
    <property type="entry name" value="Integrase_H2C2"/>
</dbReference>
<dbReference type="SMART" id="SM00298">
    <property type="entry name" value="CHROMO"/>
    <property type="match status" value="1"/>
</dbReference>
<keyword evidence="11" id="KW-0175">Coiled coil</keyword>
<dbReference type="SUPFAM" id="SSF53098">
    <property type="entry name" value="Ribonuclease H-like"/>
    <property type="match status" value="1"/>
</dbReference>
<organism evidence="17 18">
    <name type="scientific">Mucor velutinosus</name>
    <dbReference type="NCBI Taxonomy" id="708070"/>
    <lineage>
        <taxon>Eukaryota</taxon>
        <taxon>Fungi</taxon>
        <taxon>Fungi incertae sedis</taxon>
        <taxon>Mucoromycota</taxon>
        <taxon>Mucoromycotina</taxon>
        <taxon>Mucoromycetes</taxon>
        <taxon>Mucorales</taxon>
        <taxon>Mucorineae</taxon>
        <taxon>Mucoraceae</taxon>
        <taxon>Mucor</taxon>
    </lineage>
</organism>
<keyword evidence="10" id="KW-0511">Multifunctional enzyme</keyword>
<name>A0AAN7DGJ2_9FUNG</name>
<keyword evidence="6" id="KW-0255">Endonuclease</keyword>
<keyword evidence="3" id="KW-0808">Transferase</keyword>
<dbReference type="PROSITE" id="PS50878">
    <property type="entry name" value="RT_POL"/>
    <property type="match status" value="1"/>
</dbReference>
<keyword evidence="5" id="KW-0540">Nuclease</keyword>
<dbReference type="InterPro" id="IPR016197">
    <property type="entry name" value="Chromo-like_dom_sf"/>
</dbReference>
<dbReference type="Gene3D" id="1.10.340.70">
    <property type="match status" value="1"/>
</dbReference>
<dbReference type="RefSeq" id="XP_064683748.1">
    <property type="nucleotide sequence ID" value="XM_064819828.1"/>
</dbReference>
<evidence type="ECO:0000259" key="14">
    <source>
        <dbReference type="PROSITE" id="PS50878"/>
    </source>
</evidence>
<dbReference type="Pfam" id="PF17917">
    <property type="entry name" value="RT_RNaseH"/>
    <property type="match status" value="1"/>
</dbReference>
<feature type="coiled-coil region" evidence="11">
    <location>
        <begin position="1563"/>
        <end position="1590"/>
    </location>
</feature>
<dbReference type="InterPro" id="IPR050951">
    <property type="entry name" value="Retrovirus_Pol_polyprotein"/>
</dbReference>
<dbReference type="SUPFAM" id="SSF56672">
    <property type="entry name" value="DNA/RNA polymerases"/>
    <property type="match status" value="1"/>
</dbReference>
<feature type="domain" description="Reverse transcriptase" evidence="14">
    <location>
        <begin position="609"/>
        <end position="817"/>
    </location>
</feature>
<dbReference type="InterPro" id="IPR023779">
    <property type="entry name" value="Chromodomain_CS"/>
</dbReference>
<dbReference type="InterPro" id="IPR000477">
    <property type="entry name" value="RT_dom"/>
</dbReference>
<dbReference type="Gene3D" id="2.40.50.40">
    <property type="match status" value="1"/>
</dbReference>
<evidence type="ECO:0000256" key="11">
    <source>
        <dbReference type="SAM" id="Coils"/>
    </source>
</evidence>